<evidence type="ECO:0000313" key="3">
    <source>
        <dbReference type="EMBL" id="GEO03076.1"/>
    </source>
</evidence>
<reference evidence="3 4" key="1">
    <citation type="submission" date="2019-07" db="EMBL/GenBank/DDBJ databases">
        <title>Whole genome shotgun sequence of Adhaeribacter aerolatus NBRC 106133.</title>
        <authorList>
            <person name="Hosoyama A."/>
            <person name="Uohara A."/>
            <person name="Ohji S."/>
            <person name="Ichikawa N."/>
        </authorList>
    </citation>
    <scope>NUCLEOTIDE SEQUENCE [LARGE SCALE GENOMIC DNA]</scope>
    <source>
        <strain evidence="3 4">NBRC 106133</strain>
    </source>
</reference>
<gene>
    <name evidence="3" type="ORF">AAE02nite_07400</name>
</gene>
<sequence length="194" mass="21089">MKTFTKLFMATVLLTAYITGYSANLAFDLKGEGVYIPKSTAVASASASNCLTSTAFISNFDFATLYKGLSKTLKMPERYSYSFTASASKEPALGLNVVNLMSSVDEGQTKPTLSVYPNPTRGIIKIQLGQTSNEAYKITLSNTIGQVVKTIKVPESAANSEIKIDLSSYPAGIYFYSLLVNDKMVETKRLVLQQ</sequence>
<keyword evidence="1" id="KW-0732">Signal</keyword>
<accession>A0A512ATN9</accession>
<feature type="signal peptide" evidence="1">
    <location>
        <begin position="1"/>
        <end position="22"/>
    </location>
</feature>
<dbReference type="Pfam" id="PF18962">
    <property type="entry name" value="Por_Secre_tail"/>
    <property type="match status" value="1"/>
</dbReference>
<protein>
    <recommendedName>
        <fullName evidence="2">Secretion system C-terminal sorting domain-containing protein</fullName>
    </recommendedName>
</protein>
<evidence type="ECO:0000313" key="4">
    <source>
        <dbReference type="Proteomes" id="UP000321532"/>
    </source>
</evidence>
<evidence type="ECO:0000256" key="1">
    <source>
        <dbReference type="SAM" id="SignalP"/>
    </source>
</evidence>
<dbReference type="InterPro" id="IPR026444">
    <property type="entry name" value="Secre_tail"/>
</dbReference>
<dbReference type="OrthoDB" id="9816167at2"/>
<dbReference type="NCBIfam" id="TIGR04183">
    <property type="entry name" value="Por_Secre_tail"/>
    <property type="match status" value="1"/>
</dbReference>
<dbReference type="EMBL" id="BJYS01000003">
    <property type="protein sequence ID" value="GEO03076.1"/>
    <property type="molecule type" value="Genomic_DNA"/>
</dbReference>
<name>A0A512ATN9_9BACT</name>
<evidence type="ECO:0000259" key="2">
    <source>
        <dbReference type="Pfam" id="PF18962"/>
    </source>
</evidence>
<dbReference type="AlphaFoldDB" id="A0A512ATN9"/>
<feature type="chain" id="PRO_5022222016" description="Secretion system C-terminal sorting domain-containing protein" evidence="1">
    <location>
        <begin position="23"/>
        <end position="194"/>
    </location>
</feature>
<proteinExistence type="predicted"/>
<feature type="domain" description="Secretion system C-terminal sorting" evidence="2">
    <location>
        <begin position="115"/>
        <end position="190"/>
    </location>
</feature>
<dbReference type="Proteomes" id="UP000321532">
    <property type="component" value="Unassembled WGS sequence"/>
</dbReference>
<comment type="caution">
    <text evidence="3">The sequence shown here is derived from an EMBL/GenBank/DDBJ whole genome shotgun (WGS) entry which is preliminary data.</text>
</comment>
<organism evidence="3 4">
    <name type="scientific">Adhaeribacter aerolatus</name>
    <dbReference type="NCBI Taxonomy" id="670289"/>
    <lineage>
        <taxon>Bacteria</taxon>
        <taxon>Pseudomonadati</taxon>
        <taxon>Bacteroidota</taxon>
        <taxon>Cytophagia</taxon>
        <taxon>Cytophagales</taxon>
        <taxon>Hymenobacteraceae</taxon>
        <taxon>Adhaeribacter</taxon>
    </lineage>
</organism>
<dbReference type="RefSeq" id="WP_146895108.1">
    <property type="nucleotide sequence ID" value="NZ_BJYS01000003.1"/>
</dbReference>
<keyword evidence="4" id="KW-1185">Reference proteome</keyword>